<dbReference type="Gene3D" id="3.30.70.1230">
    <property type="entry name" value="Nucleotide cyclase"/>
    <property type="match status" value="1"/>
</dbReference>
<dbReference type="Gene3D" id="6.10.340.10">
    <property type="match status" value="1"/>
</dbReference>
<name>A0A317ZNC2_9BACT</name>
<keyword evidence="5" id="KW-1185">Reference proteome</keyword>
<dbReference type="SUPFAM" id="SSF55073">
    <property type="entry name" value="Nucleotide cyclase"/>
    <property type="match status" value="1"/>
</dbReference>
<reference evidence="4 5" key="1">
    <citation type="submission" date="2018-05" db="EMBL/GenBank/DDBJ databases">
        <title>Coraliomargarita sinensis sp. nov., isolated from a marine solar saltern.</title>
        <authorList>
            <person name="Zhou L.Y."/>
        </authorList>
    </citation>
    <scope>NUCLEOTIDE SEQUENCE [LARGE SCALE GENOMIC DNA]</scope>
    <source>
        <strain evidence="4 5">WN38</strain>
    </source>
</reference>
<dbReference type="PROSITE" id="PS50885">
    <property type="entry name" value="HAMP"/>
    <property type="match status" value="1"/>
</dbReference>
<dbReference type="Pfam" id="PF00672">
    <property type="entry name" value="HAMP"/>
    <property type="match status" value="1"/>
</dbReference>
<organism evidence="4 5">
    <name type="scientific">Coraliomargarita sinensis</name>
    <dbReference type="NCBI Taxonomy" id="2174842"/>
    <lineage>
        <taxon>Bacteria</taxon>
        <taxon>Pseudomonadati</taxon>
        <taxon>Verrucomicrobiota</taxon>
        <taxon>Opitutia</taxon>
        <taxon>Puniceicoccales</taxon>
        <taxon>Coraliomargaritaceae</taxon>
        <taxon>Coraliomargarita</taxon>
    </lineage>
</organism>
<dbReference type="Proteomes" id="UP000247099">
    <property type="component" value="Unassembled WGS sequence"/>
</dbReference>
<dbReference type="InParanoid" id="A0A317ZNC2"/>
<dbReference type="PANTHER" id="PTHR43081:SF1">
    <property type="entry name" value="ADENYLATE CYCLASE, TERMINAL-DIFFERENTIATION SPECIFIC"/>
    <property type="match status" value="1"/>
</dbReference>
<dbReference type="SMART" id="SM00044">
    <property type="entry name" value="CYCc"/>
    <property type="match status" value="1"/>
</dbReference>
<dbReference type="GO" id="GO:0004016">
    <property type="term" value="F:adenylate cyclase activity"/>
    <property type="evidence" value="ECO:0007669"/>
    <property type="project" value="UniProtKB-ARBA"/>
</dbReference>
<evidence type="ECO:0000313" key="5">
    <source>
        <dbReference type="Proteomes" id="UP000247099"/>
    </source>
</evidence>
<dbReference type="PROSITE" id="PS50125">
    <property type="entry name" value="GUANYLATE_CYCLASE_2"/>
    <property type="match status" value="1"/>
</dbReference>
<dbReference type="InterPro" id="IPR029787">
    <property type="entry name" value="Nucleotide_cyclase"/>
</dbReference>
<evidence type="ECO:0000259" key="3">
    <source>
        <dbReference type="PROSITE" id="PS50885"/>
    </source>
</evidence>
<proteinExistence type="predicted"/>
<feature type="domain" description="Guanylate cyclase" evidence="2">
    <location>
        <begin position="411"/>
        <end position="539"/>
    </location>
</feature>
<gene>
    <name evidence="4" type="ORF">DDZ13_00295</name>
</gene>
<sequence length="586" mass="64866">MAVSFKVKLMVAMVLAVMVVLLASFELIRIRVADYFEATLRNQYAQQFQLSEERDAERLAAYSSEIINNTSNPRLLAALFEEDLSRFYYDLSQELEPFQRGVEDRHATSRAWPFFRFIREDGRYLRPPKFGTGNVQEATNALPGVLSPFPEDQLESLLSGLRTAADEMPSARSGYLVAKIKEEPILLKAFVCPVDDAFGMFLGDLILVIPWQAAGVREKGTLDAVAVKGEVFDGDGRVRSQEWPMLGETLAASGRKEGNQRVRIEGSSYLVFSEMLDTDPRFPVAERAILFSTDEQERLLSGIRNIFLLFALAGFLVSLLLSHVLAGGLHAPVLRLREAAHRIGKGDYSARVEVRSRDELGQLGDAFNSMAEGLELKERYKAVLSKVADRKVADRLMQGQINLGGETVHATVMFCDIRGFTRMTEGMDPHEVIAIMNTHMTAMTEIVHAHGGVVDKFVGDEIMALFGVPVPGDDDIGQALRCAKAMVARCQEMNASREPPIEIGIGIAHGEMVAGCMGSEDRLNYTVLGDRVNLASRLCSQAKPMEIVVDEPVRNATGLDLPDSERQTIALKGFETAPPFYIVRDK</sequence>
<dbReference type="InterPro" id="IPR003660">
    <property type="entry name" value="HAMP_dom"/>
</dbReference>
<dbReference type="AlphaFoldDB" id="A0A317ZNC2"/>
<evidence type="ECO:0000313" key="4">
    <source>
        <dbReference type="EMBL" id="PXA05339.1"/>
    </source>
</evidence>
<dbReference type="GO" id="GO:0035556">
    <property type="term" value="P:intracellular signal transduction"/>
    <property type="evidence" value="ECO:0007669"/>
    <property type="project" value="InterPro"/>
</dbReference>
<dbReference type="CDD" id="cd07302">
    <property type="entry name" value="CHD"/>
    <property type="match status" value="1"/>
</dbReference>
<keyword evidence="1" id="KW-0472">Membrane</keyword>
<keyword evidence="1" id="KW-1133">Transmembrane helix</keyword>
<dbReference type="CDD" id="cd06225">
    <property type="entry name" value="HAMP"/>
    <property type="match status" value="1"/>
</dbReference>
<dbReference type="PANTHER" id="PTHR43081">
    <property type="entry name" value="ADENYLATE CYCLASE, TERMINAL-DIFFERENTIATION SPECIFIC-RELATED"/>
    <property type="match status" value="1"/>
</dbReference>
<dbReference type="RefSeq" id="WP_110129420.1">
    <property type="nucleotide sequence ID" value="NZ_QHJQ01000001.1"/>
</dbReference>
<accession>A0A317ZNC2</accession>
<dbReference type="GO" id="GO:0006171">
    <property type="term" value="P:cAMP biosynthetic process"/>
    <property type="evidence" value="ECO:0007669"/>
    <property type="project" value="TreeGrafter"/>
</dbReference>
<dbReference type="EMBL" id="QHJQ01000001">
    <property type="protein sequence ID" value="PXA05339.1"/>
    <property type="molecule type" value="Genomic_DNA"/>
</dbReference>
<feature type="transmembrane region" description="Helical" evidence="1">
    <location>
        <begin position="306"/>
        <end position="329"/>
    </location>
</feature>
<dbReference type="InterPro" id="IPR050697">
    <property type="entry name" value="Adenylyl/Guanylyl_Cyclase_3/4"/>
</dbReference>
<dbReference type="GO" id="GO:0016020">
    <property type="term" value="C:membrane"/>
    <property type="evidence" value="ECO:0007669"/>
    <property type="project" value="InterPro"/>
</dbReference>
<dbReference type="SUPFAM" id="SSF158472">
    <property type="entry name" value="HAMP domain-like"/>
    <property type="match status" value="1"/>
</dbReference>
<feature type="domain" description="HAMP" evidence="3">
    <location>
        <begin position="327"/>
        <end position="379"/>
    </location>
</feature>
<keyword evidence="1" id="KW-0812">Transmembrane</keyword>
<evidence type="ECO:0000256" key="1">
    <source>
        <dbReference type="SAM" id="Phobius"/>
    </source>
</evidence>
<dbReference type="InterPro" id="IPR001054">
    <property type="entry name" value="A/G_cyclase"/>
</dbReference>
<evidence type="ECO:0008006" key="6">
    <source>
        <dbReference type="Google" id="ProtNLM"/>
    </source>
</evidence>
<evidence type="ECO:0000259" key="2">
    <source>
        <dbReference type="PROSITE" id="PS50125"/>
    </source>
</evidence>
<comment type="caution">
    <text evidence="4">The sequence shown here is derived from an EMBL/GenBank/DDBJ whole genome shotgun (WGS) entry which is preliminary data.</text>
</comment>
<dbReference type="Pfam" id="PF00211">
    <property type="entry name" value="Guanylate_cyc"/>
    <property type="match status" value="1"/>
</dbReference>
<dbReference type="SMART" id="SM00304">
    <property type="entry name" value="HAMP"/>
    <property type="match status" value="1"/>
</dbReference>
<protein>
    <recommendedName>
        <fullName evidence="6">Adenylate/guanylate cyclase domain-containing protein</fullName>
    </recommendedName>
</protein>